<comment type="catalytic activity">
    <reaction evidence="1">
        <text>Thiol-dependent hydrolysis of ester, thioester, amide, peptide and isopeptide bonds formed by the C-terminal Gly of ubiquitin (a 76-residue protein attached to proteins as an intracellular targeting signal).</text>
        <dbReference type="EC" id="3.4.19.12"/>
    </reaction>
</comment>
<evidence type="ECO:0000256" key="2">
    <source>
        <dbReference type="ARBA" id="ARBA00009085"/>
    </source>
</evidence>
<dbReference type="GO" id="GO:0006508">
    <property type="term" value="P:proteolysis"/>
    <property type="evidence" value="ECO:0007669"/>
    <property type="project" value="UniProtKB-KW"/>
</dbReference>
<evidence type="ECO:0000256" key="7">
    <source>
        <dbReference type="ARBA" id="ARBA00022807"/>
    </source>
</evidence>
<dbReference type="AlphaFoldDB" id="A0A4T0WVU0"/>
<protein>
    <recommendedName>
        <fullName evidence="3">ubiquitinyl hydrolase 1</fullName>
        <ecNumber evidence="3">3.4.19.12</ecNumber>
    </recommendedName>
</protein>
<evidence type="ECO:0000313" key="11">
    <source>
        <dbReference type="Proteomes" id="UP000307173"/>
    </source>
</evidence>
<evidence type="ECO:0000256" key="5">
    <source>
        <dbReference type="ARBA" id="ARBA00022786"/>
    </source>
</evidence>
<sequence length="799" mass="90795">MSVKLEKLSNNNNSNSRSRNSKSSSNTRKLNPIIDNILKDPIVFKPAKNPDKVTIKPSNYKIFKPAKSDSATEFQDLKEKKQNQQKQLKESEMARPKSLAEAMAKYTGKKYGKEATKKVLTESKKRKATTDSTDSKERLKKLLQSQNQENNYASSLTQVNTEFKERQTEHSATPTMKSGNEDPDDDDEQDDDDDDNNNNEDNDDEDDDDVDDDDFHTAESNDDHDSENSSQDEDIESSDGNNDDVNMKNMDNASTTSDDENEEREEGDEDEDEDEDDQLKKDLKGDVLTKQVQKDATETPPTSNNDDDDVSLTIAKPELITNNYSNNEFWDLNENQNNHGSNGSQRITKSWGVFIENHQSLGLVNHGVTCYMNAAVQSICHIPSLTKYLIDVNNGKHDDEIKPDSVTKVLASTVAKMFRLGHNKKIIYINPKKLCKRLADINCMMSEWQQEDSHEYFMSLMSRLQEDSTPKGVKLNQSIIYDIFGGLLTQTVTCKNCGHISTTQQEFYDLSLGLDNRKKRTSLLVEPTQLSQLMEQIKNCNSSTEKDKEQLSKILQQRILLARDGLKNNDDEFDDNDDTKGNSNTNDNHSNTTNNGKQDSQSNESSAPSRKYSLENSIRDFFTPEIIRTDKRDQSGYVCEQCKLKTNAVKISTIQRSPETLSIHLKRFRFNGQQSQKVKANVSYPEILDLTSYTTDMSTPTRYKLVSVIVHQGRSVSSGHYIAHSRQPDGSWATYDDEYVNKIPRASALSDPGAYVLFYERLTFKGLDIVEKGVKPESQKRKIDTNDRKSRSGRNKRRK</sequence>
<dbReference type="InterPro" id="IPR018200">
    <property type="entry name" value="USP_CS"/>
</dbReference>
<feature type="compositionally biased region" description="Basic and acidic residues" evidence="8">
    <location>
        <begin position="215"/>
        <end position="227"/>
    </location>
</feature>
<dbReference type="InterPro" id="IPR028889">
    <property type="entry name" value="USP"/>
</dbReference>
<dbReference type="GO" id="GO:0004843">
    <property type="term" value="F:cysteine-type deubiquitinase activity"/>
    <property type="evidence" value="ECO:0007669"/>
    <property type="project" value="UniProtKB-EC"/>
</dbReference>
<feature type="compositionally biased region" description="Low complexity" evidence="8">
    <location>
        <begin position="8"/>
        <end position="31"/>
    </location>
</feature>
<proteinExistence type="inferred from homology"/>
<feature type="compositionally biased region" description="Low complexity" evidence="8">
    <location>
        <begin position="582"/>
        <end position="595"/>
    </location>
</feature>
<keyword evidence="7" id="KW-0788">Thiol protease</keyword>
<evidence type="ECO:0000256" key="3">
    <source>
        <dbReference type="ARBA" id="ARBA00012759"/>
    </source>
</evidence>
<keyword evidence="5" id="KW-0833">Ubl conjugation pathway</keyword>
<dbReference type="Gene3D" id="3.90.70.10">
    <property type="entry name" value="Cysteine proteinases"/>
    <property type="match status" value="1"/>
</dbReference>
<keyword evidence="6" id="KW-0378">Hydrolase</keyword>
<evidence type="ECO:0000313" key="10">
    <source>
        <dbReference type="EMBL" id="TID14957.1"/>
    </source>
</evidence>
<feature type="domain" description="USP" evidence="9">
    <location>
        <begin position="361"/>
        <end position="762"/>
    </location>
</feature>
<dbReference type="GO" id="GO:0016579">
    <property type="term" value="P:protein deubiquitination"/>
    <property type="evidence" value="ECO:0007669"/>
    <property type="project" value="InterPro"/>
</dbReference>
<reference evidence="10 11" key="1">
    <citation type="journal article" date="2019" name="Front. Genet.">
        <title>Whole-Genome Sequencing of the Opportunistic Yeast Pathogen Candida inconspicua Uncovers Its Hybrid Origin.</title>
        <authorList>
            <person name="Mixao V."/>
            <person name="Hansen A.P."/>
            <person name="Saus E."/>
            <person name="Boekhout T."/>
            <person name="Lass-Florl C."/>
            <person name="Gabaldon T."/>
        </authorList>
    </citation>
    <scope>NUCLEOTIDE SEQUENCE [LARGE SCALE GENOMIC DNA]</scope>
    <source>
        <strain evidence="10 11">CBS 180</strain>
    </source>
</reference>
<dbReference type="STRING" id="52247.A0A4T0WVU0"/>
<evidence type="ECO:0000256" key="4">
    <source>
        <dbReference type="ARBA" id="ARBA00022670"/>
    </source>
</evidence>
<feature type="compositionally biased region" description="Basic and acidic residues" evidence="8">
    <location>
        <begin position="278"/>
        <end position="297"/>
    </location>
</feature>
<evidence type="ECO:0000256" key="1">
    <source>
        <dbReference type="ARBA" id="ARBA00000707"/>
    </source>
</evidence>
<dbReference type="GO" id="GO:0005829">
    <property type="term" value="C:cytosol"/>
    <property type="evidence" value="ECO:0007669"/>
    <property type="project" value="TreeGrafter"/>
</dbReference>
<dbReference type="EMBL" id="SELW01000657">
    <property type="protein sequence ID" value="TID14957.1"/>
    <property type="molecule type" value="Genomic_DNA"/>
</dbReference>
<dbReference type="SUPFAM" id="SSF54001">
    <property type="entry name" value="Cysteine proteinases"/>
    <property type="match status" value="1"/>
</dbReference>
<dbReference type="InterPro" id="IPR050164">
    <property type="entry name" value="Peptidase_C19"/>
</dbReference>
<comment type="similarity">
    <text evidence="2">Belongs to the peptidase C19 family.</text>
</comment>
<comment type="caution">
    <text evidence="10">The sequence shown here is derived from an EMBL/GenBank/DDBJ whole genome shotgun (WGS) entry which is preliminary data.</text>
</comment>
<feature type="compositionally biased region" description="Basic and acidic residues" evidence="8">
    <location>
        <begin position="775"/>
        <end position="790"/>
    </location>
</feature>
<dbReference type="EC" id="3.4.19.12" evidence="3"/>
<feature type="compositionally biased region" description="Acidic residues" evidence="8">
    <location>
        <begin position="228"/>
        <end position="237"/>
    </location>
</feature>
<feature type="region of interest" description="Disordered" evidence="8">
    <location>
        <begin position="66"/>
        <end position="311"/>
    </location>
</feature>
<dbReference type="InterPro" id="IPR038765">
    <property type="entry name" value="Papain-like_cys_pep_sf"/>
</dbReference>
<dbReference type="GO" id="GO:0005634">
    <property type="term" value="C:nucleus"/>
    <property type="evidence" value="ECO:0007669"/>
    <property type="project" value="TreeGrafter"/>
</dbReference>
<dbReference type="OrthoDB" id="289038at2759"/>
<feature type="region of interest" description="Disordered" evidence="8">
    <location>
        <begin position="567"/>
        <end position="613"/>
    </location>
</feature>
<keyword evidence="4" id="KW-0645">Protease</keyword>
<dbReference type="InterPro" id="IPR001394">
    <property type="entry name" value="Peptidase_C19_UCH"/>
</dbReference>
<dbReference type="PROSITE" id="PS00973">
    <property type="entry name" value="USP_2"/>
    <property type="match status" value="1"/>
</dbReference>
<feature type="compositionally biased region" description="Basic and acidic residues" evidence="8">
    <location>
        <begin position="111"/>
        <end position="123"/>
    </location>
</feature>
<feature type="compositionally biased region" description="Basic and acidic residues" evidence="8">
    <location>
        <begin position="75"/>
        <end position="95"/>
    </location>
</feature>
<feature type="compositionally biased region" description="Polar residues" evidence="8">
    <location>
        <begin position="596"/>
        <end position="608"/>
    </location>
</feature>
<feature type="compositionally biased region" description="Acidic residues" evidence="8">
    <location>
        <begin position="257"/>
        <end position="277"/>
    </location>
</feature>
<feature type="region of interest" description="Disordered" evidence="8">
    <location>
        <begin position="775"/>
        <end position="799"/>
    </location>
</feature>
<evidence type="ECO:0000256" key="6">
    <source>
        <dbReference type="ARBA" id="ARBA00022801"/>
    </source>
</evidence>
<dbReference type="PANTHER" id="PTHR24006:SF758">
    <property type="entry name" value="UBIQUITIN CARBOXYL-TERMINAL HYDROLASE 36"/>
    <property type="match status" value="1"/>
</dbReference>
<keyword evidence="11" id="KW-1185">Reference proteome</keyword>
<name>A0A4T0WVU0_9ASCO</name>
<organism evidence="10 11">
    <name type="scientific">Pichia inconspicua</name>
    <dbReference type="NCBI Taxonomy" id="52247"/>
    <lineage>
        <taxon>Eukaryota</taxon>
        <taxon>Fungi</taxon>
        <taxon>Dikarya</taxon>
        <taxon>Ascomycota</taxon>
        <taxon>Saccharomycotina</taxon>
        <taxon>Pichiomycetes</taxon>
        <taxon>Pichiales</taxon>
        <taxon>Pichiaceae</taxon>
        <taxon>Pichia</taxon>
    </lineage>
</organism>
<dbReference type="PANTHER" id="PTHR24006">
    <property type="entry name" value="UBIQUITIN CARBOXYL-TERMINAL HYDROLASE"/>
    <property type="match status" value="1"/>
</dbReference>
<dbReference type="PROSITE" id="PS50235">
    <property type="entry name" value="USP_3"/>
    <property type="match status" value="1"/>
</dbReference>
<dbReference type="Proteomes" id="UP000307173">
    <property type="component" value="Unassembled WGS sequence"/>
</dbReference>
<evidence type="ECO:0000259" key="9">
    <source>
        <dbReference type="PROSITE" id="PS50235"/>
    </source>
</evidence>
<accession>A0A4T0WVU0</accession>
<feature type="region of interest" description="Disordered" evidence="8">
    <location>
        <begin position="1"/>
        <end position="35"/>
    </location>
</feature>
<evidence type="ECO:0000256" key="8">
    <source>
        <dbReference type="SAM" id="MobiDB-lite"/>
    </source>
</evidence>
<feature type="compositionally biased region" description="Acidic residues" evidence="8">
    <location>
        <begin position="181"/>
        <end position="214"/>
    </location>
</feature>
<gene>
    <name evidence="10" type="ORF">CANINC_004628</name>
</gene>
<feature type="compositionally biased region" description="Polar residues" evidence="8">
    <location>
        <begin position="143"/>
        <end position="161"/>
    </location>
</feature>
<dbReference type="Pfam" id="PF00443">
    <property type="entry name" value="UCH"/>
    <property type="match status" value="1"/>
</dbReference>
<feature type="compositionally biased region" description="Low complexity" evidence="8">
    <location>
        <begin position="239"/>
        <end position="252"/>
    </location>
</feature>